<dbReference type="AlphaFoldDB" id="A0A2I2F3D1"/>
<feature type="transmembrane region" description="Helical" evidence="6">
    <location>
        <begin position="404"/>
        <end position="429"/>
    </location>
</feature>
<dbReference type="InterPro" id="IPR036259">
    <property type="entry name" value="MFS_trans_sf"/>
</dbReference>
<dbReference type="Gene3D" id="1.20.1720.10">
    <property type="entry name" value="Multidrug resistance protein D"/>
    <property type="match status" value="1"/>
</dbReference>
<evidence type="ECO:0000259" key="7">
    <source>
        <dbReference type="PROSITE" id="PS50850"/>
    </source>
</evidence>
<feature type="transmembrane region" description="Helical" evidence="6">
    <location>
        <begin position="196"/>
        <end position="214"/>
    </location>
</feature>
<feature type="domain" description="Major facilitator superfamily (MFS) profile" evidence="7">
    <location>
        <begin position="40"/>
        <end position="490"/>
    </location>
</feature>
<feature type="transmembrane region" description="Helical" evidence="6">
    <location>
        <begin position="38"/>
        <end position="59"/>
    </location>
</feature>
<protein>
    <submittedName>
        <fullName evidence="8">Major facilitator superfamily domain-containing protein</fullName>
    </submittedName>
</protein>
<dbReference type="EMBL" id="KZ559166">
    <property type="protein sequence ID" value="PLB35150.1"/>
    <property type="molecule type" value="Genomic_DNA"/>
</dbReference>
<keyword evidence="5 6" id="KW-0472">Membrane</keyword>
<keyword evidence="4 6" id="KW-1133">Transmembrane helix</keyword>
<comment type="subcellular location">
    <subcellularLocation>
        <location evidence="1">Membrane</location>
        <topology evidence="1">Multi-pass membrane protein</topology>
    </subcellularLocation>
</comment>
<dbReference type="PANTHER" id="PTHR23502:SF51">
    <property type="entry name" value="QUINIDINE RESISTANCE PROTEIN 1-RELATED"/>
    <property type="match status" value="1"/>
</dbReference>
<dbReference type="InterPro" id="IPR011701">
    <property type="entry name" value="MFS"/>
</dbReference>
<proteinExistence type="predicted"/>
<dbReference type="GO" id="GO:0022857">
    <property type="term" value="F:transmembrane transporter activity"/>
    <property type="evidence" value="ECO:0007669"/>
    <property type="project" value="InterPro"/>
</dbReference>
<gene>
    <name evidence="8" type="ORF">BDW47DRAFT_119721</name>
</gene>
<dbReference type="PROSITE" id="PS50850">
    <property type="entry name" value="MFS"/>
    <property type="match status" value="1"/>
</dbReference>
<evidence type="ECO:0000256" key="5">
    <source>
        <dbReference type="ARBA" id="ARBA00023136"/>
    </source>
</evidence>
<dbReference type="InterPro" id="IPR020846">
    <property type="entry name" value="MFS_dom"/>
</dbReference>
<feature type="transmembrane region" description="Helical" evidence="6">
    <location>
        <begin position="374"/>
        <end position="392"/>
    </location>
</feature>
<feature type="transmembrane region" description="Helical" evidence="6">
    <location>
        <begin position="164"/>
        <end position="190"/>
    </location>
</feature>
<reference evidence="8 9" key="1">
    <citation type="submission" date="2017-12" db="EMBL/GenBank/DDBJ databases">
        <authorList>
            <consortium name="DOE Joint Genome Institute"/>
            <person name="Haridas S."/>
            <person name="Kjaerbolling I."/>
            <person name="Vesth T.C."/>
            <person name="Frisvad J.C."/>
            <person name="Nybo J.L."/>
            <person name="Theobald S."/>
            <person name="Kuo A."/>
            <person name="Bowyer P."/>
            <person name="Matsuda Y."/>
            <person name="Mondo S."/>
            <person name="Lyhne E.K."/>
            <person name="Kogle M.E."/>
            <person name="Clum A."/>
            <person name="Lipzen A."/>
            <person name="Salamov A."/>
            <person name="Ngan C.Y."/>
            <person name="Daum C."/>
            <person name="Chiniquy J."/>
            <person name="Barry K."/>
            <person name="LaButti K."/>
            <person name="Simmons B.A."/>
            <person name="Magnuson J.K."/>
            <person name="Mortensen U.H."/>
            <person name="Larsen T.O."/>
            <person name="Grigoriev I.V."/>
            <person name="Baker S.E."/>
            <person name="Andersen M.R."/>
            <person name="Nordberg H.P."/>
            <person name="Cantor M.N."/>
            <person name="Hua S.X."/>
        </authorList>
    </citation>
    <scope>NUCLEOTIDE SEQUENCE [LARGE SCALE GENOMIC DNA]</scope>
    <source>
        <strain evidence="8 9">CBS 102.13</strain>
    </source>
</reference>
<feature type="transmembrane region" description="Helical" evidence="6">
    <location>
        <begin position="71"/>
        <end position="94"/>
    </location>
</feature>
<sequence>MTPYTLGYNRKQHIISYGPSIVPQILRPYTTFSERKKLWTITLASLVTFLSPVSANIYFPAMNQLAHDLGVSTAMINLSITTFMVVQGIAPLFVASLSDTYGRRPAIIVSLMIYLAVNIGLACQNSFRALMVLRCLQSLGSSIAAVVAASVAVDVVPRAERGRYMIYSTLGVTLGLALGPIIGGVLTQYFGWRSTFWFLVVFSGVMIVLLLLFVPETCRMVVGNGSIEAPTWNQPVIEYIRRRSGKTDAEAEDREENLHMMSAKKRPRPLDSIRLACQKENFAVICFASLLFCGYTAVLSTLPSQLEAKYQFNALQIGLCYIPYGLGSLTSRWTVGKLIDWNFRRHAERCGIEVEKNRQVLLIDMPVEKVRLEITFPVLYACCIFITGYGWLMNFQTHLSGPLVMLFFVAHLTSGATSTLITLLVDCNVATPATATAANNAFRCLLGAGSVAGAIPLIRVISIGWTATLIAGIWLLFSPILWLVFVYGHQYRKDKLIGKDPKQGV</sequence>
<feature type="transmembrane region" description="Helical" evidence="6">
    <location>
        <begin position="106"/>
        <end position="127"/>
    </location>
</feature>
<feature type="transmembrane region" description="Helical" evidence="6">
    <location>
        <begin position="441"/>
        <end position="461"/>
    </location>
</feature>
<evidence type="ECO:0000256" key="2">
    <source>
        <dbReference type="ARBA" id="ARBA00022448"/>
    </source>
</evidence>
<dbReference type="Gene3D" id="1.20.1250.20">
    <property type="entry name" value="MFS general substrate transporter like domains"/>
    <property type="match status" value="1"/>
</dbReference>
<name>A0A2I2F3D1_ASPCN</name>
<keyword evidence="2" id="KW-0813">Transport</keyword>
<dbReference type="SUPFAM" id="SSF103473">
    <property type="entry name" value="MFS general substrate transporter"/>
    <property type="match status" value="1"/>
</dbReference>
<dbReference type="GeneID" id="36522548"/>
<evidence type="ECO:0000256" key="6">
    <source>
        <dbReference type="SAM" id="Phobius"/>
    </source>
</evidence>
<keyword evidence="9" id="KW-1185">Reference proteome</keyword>
<organism evidence="8 9">
    <name type="scientific">Aspergillus candidus</name>
    <dbReference type="NCBI Taxonomy" id="41067"/>
    <lineage>
        <taxon>Eukaryota</taxon>
        <taxon>Fungi</taxon>
        <taxon>Dikarya</taxon>
        <taxon>Ascomycota</taxon>
        <taxon>Pezizomycotina</taxon>
        <taxon>Eurotiomycetes</taxon>
        <taxon>Eurotiomycetidae</taxon>
        <taxon>Eurotiales</taxon>
        <taxon>Aspergillaceae</taxon>
        <taxon>Aspergillus</taxon>
        <taxon>Aspergillus subgen. Circumdati</taxon>
    </lineage>
</organism>
<feature type="transmembrane region" description="Helical" evidence="6">
    <location>
        <begin position="314"/>
        <end position="335"/>
    </location>
</feature>
<dbReference type="STRING" id="41067.A0A2I2F3D1"/>
<dbReference type="RefSeq" id="XP_024669162.1">
    <property type="nucleotide sequence ID" value="XM_024815388.1"/>
</dbReference>
<accession>A0A2I2F3D1</accession>
<evidence type="ECO:0000313" key="9">
    <source>
        <dbReference type="Proteomes" id="UP000234585"/>
    </source>
</evidence>
<evidence type="ECO:0000313" key="8">
    <source>
        <dbReference type="EMBL" id="PLB35150.1"/>
    </source>
</evidence>
<keyword evidence="3 6" id="KW-0812">Transmembrane</keyword>
<evidence type="ECO:0000256" key="3">
    <source>
        <dbReference type="ARBA" id="ARBA00022692"/>
    </source>
</evidence>
<feature type="transmembrane region" description="Helical" evidence="6">
    <location>
        <begin position="467"/>
        <end position="487"/>
    </location>
</feature>
<dbReference type="GO" id="GO:0005886">
    <property type="term" value="C:plasma membrane"/>
    <property type="evidence" value="ECO:0007669"/>
    <property type="project" value="TreeGrafter"/>
</dbReference>
<dbReference type="OrthoDB" id="2441642at2759"/>
<evidence type="ECO:0000256" key="1">
    <source>
        <dbReference type="ARBA" id="ARBA00004141"/>
    </source>
</evidence>
<evidence type="ECO:0000256" key="4">
    <source>
        <dbReference type="ARBA" id="ARBA00022989"/>
    </source>
</evidence>
<dbReference type="PANTHER" id="PTHR23502">
    <property type="entry name" value="MAJOR FACILITATOR SUPERFAMILY"/>
    <property type="match status" value="1"/>
</dbReference>
<dbReference type="Pfam" id="PF07690">
    <property type="entry name" value="MFS_1"/>
    <property type="match status" value="1"/>
</dbReference>
<feature type="transmembrane region" description="Helical" evidence="6">
    <location>
        <begin position="282"/>
        <end position="302"/>
    </location>
</feature>
<dbReference type="Proteomes" id="UP000234585">
    <property type="component" value="Unassembled WGS sequence"/>
</dbReference>
<dbReference type="FunFam" id="1.20.1720.10:FF:000009">
    <property type="entry name" value="MFS multidrug transporter"/>
    <property type="match status" value="1"/>
</dbReference>